<dbReference type="Pfam" id="PF00270">
    <property type="entry name" value="DEAD"/>
    <property type="match status" value="1"/>
</dbReference>
<dbReference type="InterPro" id="IPR025313">
    <property type="entry name" value="SPB4-like_CTE"/>
</dbReference>
<evidence type="ECO:0000256" key="4">
    <source>
        <dbReference type="ARBA" id="ARBA00022741"/>
    </source>
</evidence>
<comment type="domain">
    <text evidence="9">The Q motif is unique to and characteristic of the DEAD box family of RNA helicases and controls ATP binding and hydrolysis.</text>
</comment>
<evidence type="ECO:0000256" key="1">
    <source>
        <dbReference type="ARBA" id="ARBA00004604"/>
    </source>
</evidence>
<evidence type="ECO:0000259" key="12">
    <source>
        <dbReference type="PROSITE" id="PS51194"/>
    </source>
</evidence>
<dbReference type="PROSITE" id="PS51194">
    <property type="entry name" value="HELICASE_CTER"/>
    <property type="match status" value="1"/>
</dbReference>
<accession>R0M7N8</accession>
<keyword evidence="6 9" id="KW-0347">Helicase</keyword>
<dbReference type="InterPro" id="IPR014001">
    <property type="entry name" value="Helicase_ATP-bd"/>
</dbReference>
<reference evidence="13 14" key="1">
    <citation type="journal article" date="2013" name="BMC Genomics">
        <title>Comparative genomics of parasitic silkworm microsporidia reveal an association between genome expansion and host adaptation.</title>
        <authorList>
            <person name="Pan G."/>
            <person name="Xu J."/>
            <person name="Li T."/>
            <person name="Xia Q."/>
            <person name="Liu S.L."/>
            <person name="Zhang G."/>
            <person name="Li S."/>
            <person name="Li C."/>
            <person name="Liu H."/>
            <person name="Yang L."/>
            <person name="Liu T."/>
            <person name="Zhang X."/>
            <person name="Wu Z."/>
            <person name="Fan W."/>
            <person name="Dang X."/>
            <person name="Xiang H."/>
            <person name="Tao M."/>
            <person name="Li Y."/>
            <person name="Hu J."/>
            <person name="Li Z."/>
            <person name="Lin L."/>
            <person name="Luo J."/>
            <person name="Geng L."/>
            <person name="Wang L."/>
            <person name="Long M."/>
            <person name="Wan Y."/>
            <person name="He N."/>
            <person name="Zhang Z."/>
            <person name="Lu C."/>
            <person name="Keeling P.J."/>
            <person name="Wang J."/>
            <person name="Xiang Z."/>
            <person name="Zhou Z."/>
        </authorList>
    </citation>
    <scope>NUCLEOTIDE SEQUENCE [LARGE SCALE GENOMIC DNA]</scope>
    <source>
        <strain evidence="14">CQ1 / CVCC 102059</strain>
    </source>
</reference>
<dbReference type="Pfam" id="PF13959">
    <property type="entry name" value="CTE_SPB4"/>
    <property type="match status" value="1"/>
</dbReference>
<dbReference type="OrthoDB" id="7396459at2759"/>
<dbReference type="SMART" id="SM01178">
    <property type="entry name" value="DUF4217"/>
    <property type="match status" value="1"/>
</dbReference>
<keyword evidence="8 9" id="KW-0694">RNA-binding</keyword>
<dbReference type="VEuPathDB" id="MicrosporidiaDB:NBO_43g0009"/>
<evidence type="ECO:0000259" key="11">
    <source>
        <dbReference type="PROSITE" id="PS51192"/>
    </source>
</evidence>
<dbReference type="GO" id="GO:0005524">
    <property type="term" value="F:ATP binding"/>
    <property type="evidence" value="ECO:0007669"/>
    <property type="project" value="UniProtKB-UniRule"/>
</dbReference>
<feature type="region of interest" description="Disordered" evidence="10">
    <location>
        <begin position="512"/>
        <end position="540"/>
    </location>
</feature>
<organism evidence="13 14">
    <name type="scientific">Nosema bombycis (strain CQ1 / CVCC 102059)</name>
    <name type="common">Microsporidian parasite</name>
    <name type="synonym">Pebrine of silkworm</name>
    <dbReference type="NCBI Taxonomy" id="578461"/>
    <lineage>
        <taxon>Eukaryota</taxon>
        <taxon>Fungi</taxon>
        <taxon>Fungi incertae sedis</taxon>
        <taxon>Microsporidia</taxon>
        <taxon>Nosematidae</taxon>
        <taxon>Nosema</taxon>
    </lineage>
</organism>
<sequence>MTTSFSNFFSGSILQILNRLGFTKMTQIQQRSIPVLLSKKDLVVKSHTGSGKTLCFVLPILKEINIKKRLTALIITPTRELALQIHEIFIQFQTKSCVCIGGVQSDLDLNCNVIVGTPGRLFEEIKSNPSLFKSLSYLVLDESDELISLGFSEKVLDIISLLPKKRCTSLFSATISEKIEKLCKSLLKNPIIIKEGDYDNNDIRDDNGDKVLDNTNTPLPSTTPITSTPLPTNLILSFLLIKPEDKLFLTLKLIEGKKSIVFFSTCNQVDFFYKIIKRDNVYKIHGKMKQEERSTVYKEFNKGVLLCTDVAARGIDFKEIDLIIHFDIPKDYKSIIHRSGRTARNGKGGEAILYVMPSEKTYLDYLKIKEVEIKEKLIGEVDKGEDDPVMIRGKDAVKGQGLVSEVNNNDNQSLLNPLDDFTLDLSVKAFVAYIRSYKEHNLNYILDFNNLDFDSLAELFMLKKIPGMFELKNVEFKKFPKPLKNNENKEMNVKVNKKDKIKIKKIKKDVTKKDIKIPVRRVQKHQQKRIKSKKDRKRKK</sequence>
<keyword evidence="14" id="KW-1185">Reference proteome</keyword>
<evidence type="ECO:0000256" key="3">
    <source>
        <dbReference type="ARBA" id="ARBA00022552"/>
    </source>
</evidence>
<comment type="catalytic activity">
    <reaction evidence="9">
        <text>ATP + H2O = ADP + phosphate + H(+)</text>
        <dbReference type="Rhea" id="RHEA:13065"/>
        <dbReference type="ChEBI" id="CHEBI:15377"/>
        <dbReference type="ChEBI" id="CHEBI:15378"/>
        <dbReference type="ChEBI" id="CHEBI:30616"/>
        <dbReference type="ChEBI" id="CHEBI:43474"/>
        <dbReference type="ChEBI" id="CHEBI:456216"/>
        <dbReference type="EC" id="3.6.4.13"/>
    </reaction>
</comment>
<evidence type="ECO:0000256" key="5">
    <source>
        <dbReference type="ARBA" id="ARBA00022801"/>
    </source>
</evidence>
<dbReference type="GO" id="GO:0003724">
    <property type="term" value="F:RNA helicase activity"/>
    <property type="evidence" value="ECO:0007669"/>
    <property type="project" value="UniProtKB-EC"/>
</dbReference>
<evidence type="ECO:0000313" key="13">
    <source>
        <dbReference type="EMBL" id="EOB14004.1"/>
    </source>
</evidence>
<keyword evidence="4 9" id="KW-0547">Nucleotide-binding</keyword>
<comment type="subcellular location">
    <subcellularLocation>
        <location evidence="1">Nucleus</location>
        <location evidence="1">Nucleolus</location>
    </subcellularLocation>
</comment>
<dbReference type="Pfam" id="PF00271">
    <property type="entry name" value="Helicase_C"/>
    <property type="match status" value="1"/>
</dbReference>
<evidence type="ECO:0000256" key="10">
    <source>
        <dbReference type="SAM" id="MobiDB-lite"/>
    </source>
</evidence>
<evidence type="ECO:0000313" key="14">
    <source>
        <dbReference type="Proteomes" id="UP000016927"/>
    </source>
</evidence>
<dbReference type="InterPro" id="IPR044742">
    <property type="entry name" value="DEAD/DEAH_RhlB"/>
</dbReference>
<dbReference type="GO" id="GO:0006364">
    <property type="term" value="P:rRNA processing"/>
    <property type="evidence" value="ECO:0007669"/>
    <property type="project" value="UniProtKB-KW"/>
</dbReference>
<gene>
    <name evidence="13" type="primary">SPB4</name>
    <name evidence="13" type="ORF">NBO_43g0009</name>
</gene>
<dbReference type="InterPro" id="IPR011545">
    <property type="entry name" value="DEAD/DEAH_box_helicase_dom"/>
</dbReference>
<keyword evidence="7 9" id="KW-0067">ATP-binding</keyword>
<dbReference type="HOGENOM" id="CLU_003041_1_3_1"/>
<dbReference type="InterPro" id="IPR027417">
    <property type="entry name" value="P-loop_NTPase"/>
</dbReference>
<feature type="compositionally biased region" description="Basic residues" evidence="10">
    <location>
        <begin position="518"/>
        <end position="540"/>
    </location>
</feature>
<evidence type="ECO:0000256" key="8">
    <source>
        <dbReference type="ARBA" id="ARBA00022884"/>
    </source>
</evidence>
<dbReference type="InterPro" id="IPR001650">
    <property type="entry name" value="Helicase_C-like"/>
</dbReference>
<dbReference type="PROSITE" id="PS51192">
    <property type="entry name" value="HELICASE_ATP_BIND_1"/>
    <property type="match status" value="1"/>
</dbReference>
<feature type="domain" description="Helicase ATP-binding" evidence="11">
    <location>
        <begin position="33"/>
        <end position="193"/>
    </location>
</feature>
<dbReference type="OMA" id="MPNEKEY"/>
<evidence type="ECO:0000256" key="2">
    <source>
        <dbReference type="ARBA" id="ARBA00022517"/>
    </source>
</evidence>
<dbReference type="STRING" id="578461.R0M7N8"/>
<dbReference type="Gene3D" id="3.40.50.300">
    <property type="entry name" value="P-loop containing nucleotide triphosphate hydrolases"/>
    <property type="match status" value="2"/>
</dbReference>
<dbReference type="GO" id="GO:0016787">
    <property type="term" value="F:hydrolase activity"/>
    <property type="evidence" value="ECO:0007669"/>
    <property type="project" value="UniProtKB-KW"/>
</dbReference>
<feature type="domain" description="Helicase C-terminal" evidence="12">
    <location>
        <begin position="243"/>
        <end position="389"/>
    </location>
</feature>
<evidence type="ECO:0000256" key="9">
    <source>
        <dbReference type="RuleBase" id="RU365068"/>
    </source>
</evidence>
<comment type="function">
    <text evidence="9">RNA helicase.</text>
</comment>
<dbReference type="EC" id="3.6.4.13" evidence="9"/>
<keyword evidence="3" id="KW-0698">rRNA processing</keyword>
<evidence type="ECO:0000256" key="7">
    <source>
        <dbReference type="ARBA" id="ARBA00022840"/>
    </source>
</evidence>
<dbReference type="CDD" id="cd18787">
    <property type="entry name" value="SF2_C_DEAD"/>
    <property type="match status" value="1"/>
</dbReference>
<keyword evidence="5 9" id="KW-0378">Hydrolase</keyword>
<dbReference type="PANTHER" id="PTHR24031">
    <property type="entry name" value="RNA HELICASE"/>
    <property type="match status" value="1"/>
</dbReference>
<dbReference type="SMART" id="SM00490">
    <property type="entry name" value="HELICc"/>
    <property type="match status" value="1"/>
</dbReference>
<dbReference type="GO" id="GO:0005730">
    <property type="term" value="C:nucleolus"/>
    <property type="evidence" value="ECO:0007669"/>
    <property type="project" value="UniProtKB-SubCell"/>
</dbReference>
<dbReference type="CDD" id="cd00268">
    <property type="entry name" value="DEADc"/>
    <property type="match status" value="1"/>
</dbReference>
<proteinExistence type="inferred from homology"/>
<dbReference type="Proteomes" id="UP000016927">
    <property type="component" value="Unassembled WGS sequence"/>
</dbReference>
<name>R0M7N8_NOSB1</name>
<dbReference type="SUPFAM" id="SSF52540">
    <property type="entry name" value="P-loop containing nucleoside triphosphate hydrolases"/>
    <property type="match status" value="1"/>
</dbReference>
<dbReference type="AlphaFoldDB" id="R0M7N8"/>
<dbReference type="GO" id="GO:0003723">
    <property type="term" value="F:RNA binding"/>
    <property type="evidence" value="ECO:0007669"/>
    <property type="project" value="UniProtKB-UniRule"/>
</dbReference>
<dbReference type="EMBL" id="KB908951">
    <property type="protein sequence ID" value="EOB14004.1"/>
    <property type="molecule type" value="Genomic_DNA"/>
</dbReference>
<evidence type="ECO:0000256" key="6">
    <source>
        <dbReference type="ARBA" id="ARBA00022806"/>
    </source>
</evidence>
<comment type="similarity">
    <text evidence="9">Belongs to the DEAD box helicase family.</text>
</comment>
<dbReference type="SMART" id="SM00487">
    <property type="entry name" value="DEXDc"/>
    <property type="match status" value="1"/>
</dbReference>
<protein>
    <recommendedName>
        <fullName evidence="9">ATP-dependent RNA helicase</fullName>
        <ecNumber evidence="9">3.6.4.13</ecNumber>
    </recommendedName>
</protein>
<keyword evidence="2" id="KW-0690">Ribosome biogenesis</keyword>